<dbReference type="AlphaFoldDB" id="A0A450RZH7"/>
<evidence type="ECO:0000313" key="2">
    <source>
        <dbReference type="EMBL" id="VFJ52571.1"/>
    </source>
</evidence>
<proteinExistence type="predicted"/>
<sequence length="84" mass="9352">MNCDKIPKIDSISELATFWDTHDLTDFEDELEEVPGRVFAGEIVIAPHLSPMEAETVSQLASSQGMRPTNLIHKWIAEKTALNA</sequence>
<evidence type="ECO:0000313" key="1">
    <source>
        <dbReference type="EMBL" id="VFJ44661.1"/>
    </source>
</evidence>
<accession>A0A450RZH7</accession>
<dbReference type="EMBL" id="CAADFA010000015">
    <property type="protein sequence ID" value="VFJ44661.1"/>
    <property type="molecule type" value="Genomic_DNA"/>
</dbReference>
<name>A0A450RZH7_9GAMM</name>
<organism evidence="1">
    <name type="scientific">Candidatus Kentrum sp. FM</name>
    <dbReference type="NCBI Taxonomy" id="2126340"/>
    <lineage>
        <taxon>Bacteria</taxon>
        <taxon>Pseudomonadati</taxon>
        <taxon>Pseudomonadota</taxon>
        <taxon>Gammaproteobacteria</taxon>
        <taxon>Candidatus Kentrum</taxon>
    </lineage>
</organism>
<dbReference type="EMBL" id="CAADEZ010000104">
    <property type="protein sequence ID" value="VFJ52571.1"/>
    <property type="molecule type" value="Genomic_DNA"/>
</dbReference>
<gene>
    <name evidence="2" type="ORF">BECKFM1743A_GA0114220_101048</name>
    <name evidence="3" type="ORF">BECKFM1743B_GA0114221_101079</name>
    <name evidence="1" type="ORF">BECKFM1743C_GA0114222_100151</name>
</gene>
<reference evidence="1" key="1">
    <citation type="submission" date="2019-02" db="EMBL/GenBank/DDBJ databases">
        <authorList>
            <person name="Gruber-Vodicka R. H."/>
            <person name="Seah K. B. B."/>
        </authorList>
    </citation>
    <scope>NUCLEOTIDE SEQUENCE</scope>
    <source>
        <strain evidence="2">BECK_BZ163</strain>
        <strain evidence="3">BECK_BZ164</strain>
        <strain evidence="1">BECK_BZ165</strain>
    </source>
</reference>
<evidence type="ECO:0000313" key="3">
    <source>
        <dbReference type="EMBL" id="VFK09533.1"/>
    </source>
</evidence>
<protein>
    <submittedName>
        <fullName evidence="1">CopG antitoxin of type II toxin-antitoxin system</fullName>
    </submittedName>
</protein>
<dbReference type="EMBL" id="CAADFL010000107">
    <property type="protein sequence ID" value="VFK09533.1"/>
    <property type="molecule type" value="Genomic_DNA"/>
</dbReference>